<evidence type="ECO:0000256" key="5">
    <source>
        <dbReference type="SAM" id="MobiDB-lite"/>
    </source>
</evidence>
<dbReference type="PANTHER" id="PTHR43133:SF25">
    <property type="entry name" value="RNA POLYMERASE SIGMA FACTOR RFAY-RELATED"/>
    <property type="match status" value="1"/>
</dbReference>
<dbReference type="InterPro" id="IPR013325">
    <property type="entry name" value="RNA_pol_sigma_r2"/>
</dbReference>
<feature type="region of interest" description="Disordered" evidence="5">
    <location>
        <begin position="179"/>
        <end position="221"/>
    </location>
</feature>
<keyword evidence="3" id="KW-0731">Sigma factor</keyword>
<evidence type="ECO:0000313" key="8">
    <source>
        <dbReference type="EMBL" id="NYE16567.1"/>
    </source>
</evidence>
<evidence type="ECO:0000256" key="3">
    <source>
        <dbReference type="ARBA" id="ARBA00023082"/>
    </source>
</evidence>
<dbReference type="InterPro" id="IPR039425">
    <property type="entry name" value="RNA_pol_sigma-70-like"/>
</dbReference>
<comment type="caution">
    <text evidence="8">The sequence shown here is derived from an EMBL/GenBank/DDBJ whole genome shotgun (WGS) entry which is preliminary data.</text>
</comment>
<dbReference type="Proteomes" id="UP000591272">
    <property type="component" value="Unassembled WGS sequence"/>
</dbReference>
<evidence type="ECO:0000259" key="6">
    <source>
        <dbReference type="Pfam" id="PF04542"/>
    </source>
</evidence>
<evidence type="ECO:0000313" key="9">
    <source>
        <dbReference type="Proteomes" id="UP000591272"/>
    </source>
</evidence>
<comment type="similarity">
    <text evidence="1">Belongs to the sigma-70 factor family. ECF subfamily.</text>
</comment>
<evidence type="ECO:0000256" key="2">
    <source>
        <dbReference type="ARBA" id="ARBA00023015"/>
    </source>
</evidence>
<dbReference type="SUPFAM" id="SSF88659">
    <property type="entry name" value="Sigma3 and sigma4 domains of RNA polymerase sigma factors"/>
    <property type="match status" value="1"/>
</dbReference>
<dbReference type="InterPro" id="IPR013249">
    <property type="entry name" value="RNA_pol_sigma70_r4_t2"/>
</dbReference>
<feature type="domain" description="RNA polymerase sigma-70 region 2" evidence="6">
    <location>
        <begin position="27"/>
        <end position="94"/>
    </location>
</feature>
<dbReference type="RefSeq" id="WP_229809959.1">
    <property type="nucleotide sequence ID" value="NZ_BMRD01000002.1"/>
</dbReference>
<accession>A0A7Y9KES6</accession>
<feature type="compositionally biased region" description="Low complexity" evidence="5">
    <location>
        <begin position="179"/>
        <end position="202"/>
    </location>
</feature>
<dbReference type="InterPro" id="IPR013324">
    <property type="entry name" value="RNA_pol_sigma_r3/r4-like"/>
</dbReference>
<sequence>MPSPLRKSTSQESHPPDDRRRRFEDVYAANRARILGYALRRTSDPQDAADVLAETFLTAWRRLDDVPPGDQARLWLYGVARRVLANHHRGERRRSALAADLGSRLRDGLAVQDPSGDGPTGVGAAFRGLPESDRELLALVGWEGLDHGEIATVLGCSRNAVRIRLHRARRRFARALASMDADAPAAPAPAASLRAASTPATSLHAASLPAKGRRIPNGDPT</sequence>
<dbReference type="GO" id="GO:0003677">
    <property type="term" value="F:DNA binding"/>
    <property type="evidence" value="ECO:0007669"/>
    <property type="project" value="InterPro"/>
</dbReference>
<organism evidence="8 9">
    <name type="scientific">Actinomadura citrea</name>
    <dbReference type="NCBI Taxonomy" id="46158"/>
    <lineage>
        <taxon>Bacteria</taxon>
        <taxon>Bacillati</taxon>
        <taxon>Actinomycetota</taxon>
        <taxon>Actinomycetes</taxon>
        <taxon>Streptosporangiales</taxon>
        <taxon>Thermomonosporaceae</taxon>
        <taxon>Actinomadura</taxon>
    </lineage>
</organism>
<dbReference type="AlphaFoldDB" id="A0A7Y9KES6"/>
<feature type="compositionally biased region" description="Basic and acidic residues" evidence="5">
    <location>
        <begin position="14"/>
        <end position="23"/>
    </location>
</feature>
<dbReference type="EMBL" id="JACCBT010000001">
    <property type="protein sequence ID" value="NYE16567.1"/>
    <property type="molecule type" value="Genomic_DNA"/>
</dbReference>
<dbReference type="GO" id="GO:0016987">
    <property type="term" value="F:sigma factor activity"/>
    <property type="evidence" value="ECO:0007669"/>
    <property type="project" value="UniProtKB-KW"/>
</dbReference>
<keyword evidence="9" id="KW-1185">Reference proteome</keyword>
<evidence type="ECO:0000256" key="4">
    <source>
        <dbReference type="ARBA" id="ARBA00023163"/>
    </source>
</evidence>
<dbReference type="Gene3D" id="1.10.1740.10">
    <property type="match status" value="1"/>
</dbReference>
<feature type="compositionally biased region" description="Polar residues" evidence="5">
    <location>
        <begin position="1"/>
        <end position="13"/>
    </location>
</feature>
<keyword evidence="4" id="KW-0804">Transcription</keyword>
<dbReference type="SUPFAM" id="SSF88946">
    <property type="entry name" value="Sigma2 domain of RNA polymerase sigma factors"/>
    <property type="match status" value="1"/>
</dbReference>
<keyword evidence="2" id="KW-0805">Transcription regulation</keyword>
<name>A0A7Y9KES6_9ACTN</name>
<evidence type="ECO:0000259" key="7">
    <source>
        <dbReference type="Pfam" id="PF08281"/>
    </source>
</evidence>
<dbReference type="Gene3D" id="1.10.10.10">
    <property type="entry name" value="Winged helix-like DNA-binding domain superfamily/Winged helix DNA-binding domain"/>
    <property type="match status" value="1"/>
</dbReference>
<dbReference type="Pfam" id="PF08281">
    <property type="entry name" value="Sigma70_r4_2"/>
    <property type="match status" value="1"/>
</dbReference>
<evidence type="ECO:0000256" key="1">
    <source>
        <dbReference type="ARBA" id="ARBA00010641"/>
    </source>
</evidence>
<dbReference type="Pfam" id="PF04542">
    <property type="entry name" value="Sigma70_r2"/>
    <property type="match status" value="1"/>
</dbReference>
<feature type="domain" description="RNA polymerase sigma factor 70 region 4 type 2" evidence="7">
    <location>
        <begin position="124"/>
        <end position="171"/>
    </location>
</feature>
<gene>
    <name evidence="8" type="ORF">BJ999_006863</name>
</gene>
<dbReference type="PANTHER" id="PTHR43133">
    <property type="entry name" value="RNA POLYMERASE ECF-TYPE SIGMA FACTO"/>
    <property type="match status" value="1"/>
</dbReference>
<reference evidence="8 9" key="1">
    <citation type="submission" date="2020-07" db="EMBL/GenBank/DDBJ databases">
        <title>Sequencing the genomes of 1000 actinobacteria strains.</title>
        <authorList>
            <person name="Klenk H.-P."/>
        </authorList>
    </citation>
    <scope>NUCLEOTIDE SEQUENCE [LARGE SCALE GENOMIC DNA]</scope>
    <source>
        <strain evidence="8 9">DSM 43461</strain>
    </source>
</reference>
<feature type="region of interest" description="Disordered" evidence="5">
    <location>
        <begin position="1"/>
        <end position="23"/>
    </location>
</feature>
<dbReference type="InterPro" id="IPR036388">
    <property type="entry name" value="WH-like_DNA-bd_sf"/>
</dbReference>
<dbReference type="GO" id="GO:0006352">
    <property type="term" value="P:DNA-templated transcription initiation"/>
    <property type="evidence" value="ECO:0007669"/>
    <property type="project" value="InterPro"/>
</dbReference>
<dbReference type="InterPro" id="IPR007627">
    <property type="entry name" value="RNA_pol_sigma70_r2"/>
</dbReference>
<proteinExistence type="inferred from homology"/>
<protein>
    <submittedName>
        <fullName evidence="8">RNA polymerase sigma-70 factor (ECF subfamily)</fullName>
    </submittedName>
</protein>